<feature type="domain" description="Amidohydrolase-related" evidence="12">
    <location>
        <begin position="51"/>
        <end position="443"/>
    </location>
</feature>
<evidence type="ECO:0000256" key="11">
    <source>
        <dbReference type="ARBA" id="ARBA00022833"/>
    </source>
</evidence>
<dbReference type="Gene3D" id="2.30.40.10">
    <property type="entry name" value="Urease, subunit C, domain 1"/>
    <property type="match status" value="1"/>
</dbReference>
<comment type="cofactor">
    <cofactor evidence="1">
        <name>Zn(2+)</name>
        <dbReference type="ChEBI" id="CHEBI:29105"/>
    </cofactor>
</comment>
<evidence type="ECO:0000256" key="7">
    <source>
        <dbReference type="ARBA" id="ARBA00011881"/>
    </source>
</evidence>
<dbReference type="EMBL" id="CP071182">
    <property type="protein sequence ID" value="QSO49808.1"/>
    <property type="molecule type" value="Genomic_DNA"/>
</dbReference>
<evidence type="ECO:0000313" key="13">
    <source>
        <dbReference type="EMBL" id="QSO49808.1"/>
    </source>
</evidence>
<dbReference type="GO" id="GO:0005737">
    <property type="term" value="C:cytoplasm"/>
    <property type="evidence" value="ECO:0007669"/>
    <property type="project" value="TreeGrafter"/>
</dbReference>
<dbReference type="GO" id="GO:0000256">
    <property type="term" value="P:allantoin catabolic process"/>
    <property type="evidence" value="ECO:0007669"/>
    <property type="project" value="InterPro"/>
</dbReference>
<sequence length="468" mass="50753">MLFDLMIKNGDLVTPQATRRADIGITGGKIAAIGNLEGAAARDVYDASGLYVFAGFIDEHVHSRDPGLTQKEDFEHSTMSAAAGGVTTILEMPNSVPPVKDVESFKSRAHSLGSKSFVDFGLWGMVLGDFNTADLPGLAEAGVIGFKFFWGYALNKKTLALVYNFSKSDDVRLPPDEGEIYDAFKVIGQLGRPVAIHAENSQVITRLTEHEKSLGQNTYASFLRSRPSYTEAMTIRSGLALAHATGVHLHILHIAAGEGVDLVRAARQAGQRVTGETCPHYLLLTDEDYERVGNDMKIYPPIREREHQEKLWDGIKSGAIAAVGSDHAPHEEAEKVGDIWSVPAGACGVQTLVPLMLNAAAEGRLTLNQVAGLLSENPARIWGLYGQKGTLNPGADADITIVDMKEKWLLTKEEMYSKNKINPFAGTTVQGRPVATFVRGQKVMDHGKPIGAPVGRLVKPRTSSQAWW</sequence>
<evidence type="ECO:0000256" key="1">
    <source>
        <dbReference type="ARBA" id="ARBA00001947"/>
    </source>
</evidence>
<dbReference type="InterPro" id="IPR017593">
    <property type="entry name" value="Allantoinase"/>
</dbReference>
<evidence type="ECO:0000256" key="2">
    <source>
        <dbReference type="ARBA" id="ARBA00002368"/>
    </source>
</evidence>
<dbReference type="GO" id="GO:0004038">
    <property type="term" value="F:allantoinase activity"/>
    <property type="evidence" value="ECO:0007669"/>
    <property type="project" value="UniProtKB-EC"/>
</dbReference>
<keyword evidence="9" id="KW-0479">Metal-binding</keyword>
<dbReference type="InterPro" id="IPR032466">
    <property type="entry name" value="Metal_Hydrolase"/>
</dbReference>
<dbReference type="GO" id="GO:0008270">
    <property type="term" value="F:zinc ion binding"/>
    <property type="evidence" value="ECO:0007669"/>
    <property type="project" value="InterPro"/>
</dbReference>
<keyword evidence="10 13" id="KW-0378">Hydrolase</keyword>
<protein>
    <recommendedName>
        <fullName evidence="8">allantoinase</fullName>
        <ecNumber evidence="8">3.5.2.5</ecNumber>
    </recommendedName>
</protein>
<dbReference type="Proteomes" id="UP000663505">
    <property type="component" value="Chromosome"/>
</dbReference>
<dbReference type="SUPFAM" id="SSF51338">
    <property type="entry name" value="Composite domain of metallo-dependent hydrolases"/>
    <property type="match status" value="1"/>
</dbReference>
<evidence type="ECO:0000313" key="14">
    <source>
        <dbReference type="Proteomes" id="UP000663505"/>
    </source>
</evidence>
<dbReference type="Gene3D" id="3.20.20.140">
    <property type="entry name" value="Metal-dependent hydrolases"/>
    <property type="match status" value="1"/>
</dbReference>
<dbReference type="NCBIfam" id="TIGR00857">
    <property type="entry name" value="pyrC_multi"/>
    <property type="match status" value="1"/>
</dbReference>
<comment type="subunit">
    <text evidence="7">Homotetramer.</text>
</comment>
<dbReference type="EC" id="3.5.2.5" evidence="8"/>
<evidence type="ECO:0000256" key="5">
    <source>
        <dbReference type="ARBA" id="ARBA00010286"/>
    </source>
</evidence>
<dbReference type="InterPro" id="IPR011059">
    <property type="entry name" value="Metal-dep_hydrolase_composite"/>
</dbReference>
<comment type="function">
    <text evidence="2">Catalyzes the reversible cyclization of carbamoyl aspartate to dihydroorotate.</text>
</comment>
<dbReference type="InterPro" id="IPR002195">
    <property type="entry name" value="Dihydroorotase_CS"/>
</dbReference>
<name>A0A9X7W4M0_9BACL</name>
<evidence type="ECO:0000256" key="4">
    <source>
        <dbReference type="ARBA" id="ARBA00008829"/>
    </source>
</evidence>
<comment type="pathway">
    <text evidence="3">Nitrogen metabolism; (S)-allantoin degradation; allantoate from (S)-allantoin: step 1/1.</text>
</comment>
<dbReference type="FunFam" id="3.20.20.140:FF:000174">
    <property type="entry name" value="Dihydropyrimidinase-related protein 2"/>
    <property type="match status" value="1"/>
</dbReference>
<reference evidence="13 14" key="1">
    <citation type="submission" date="2021-02" db="EMBL/GenBank/DDBJ databases">
        <title>Alicyclobacillus curvatus sp. nov. and Alicyclobacillus mengziensis sp. nov., two acidophilic bacteria isolated from acid mine drainage.</title>
        <authorList>
            <person name="Huang Y."/>
        </authorList>
    </citation>
    <scope>NUCLEOTIDE SEQUENCE [LARGE SCALE GENOMIC DNA]</scope>
    <source>
        <strain evidence="13 14">S30H14</strain>
    </source>
</reference>
<evidence type="ECO:0000256" key="3">
    <source>
        <dbReference type="ARBA" id="ARBA00004968"/>
    </source>
</evidence>
<evidence type="ECO:0000256" key="6">
    <source>
        <dbReference type="ARBA" id="ARBA00010368"/>
    </source>
</evidence>
<dbReference type="SUPFAM" id="SSF51556">
    <property type="entry name" value="Metallo-dependent hydrolases"/>
    <property type="match status" value="1"/>
</dbReference>
<keyword evidence="14" id="KW-1185">Reference proteome</keyword>
<evidence type="ECO:0000256" key="9">
    <source>
        <dbReference type="ARBA" id="ARBA00022723"/>
    </source>
</evidence>
<evidence type="ECO:0000259" key="12">
    <source>
        <dbReference type="Pfam" id="PF01979"/>
    </source>
</evidence>
<dbReference type="InterPro" id="IPR006680">
    <property type="entry name" value="Amidohydro-rel"/>
</dbReference>
<dbReference type="PANTHER" id="PTHR43668:SF2">
    <property type="entry name" value="ALLANTOINASE"/>
    <property type="match status" value="1"/>
</dbReference>
<organism evidence="13 14">
    <name type="scientific">Alicyclobacillus mengziensis</name>
    <dbReference type="NCBI Taxonomy" id="2931921"/>
    <lineage>
        <taxon>Bacteria</taxon>
        <taxon>Bacillati</taxon>
        <taxon>Bacillota</taxon>
        <taxon>Bacilli</taxon>
        <taxon>Bacillales</taxon>
        <taxon>Alicyclobacillaceae</taxon>
        <taxon>Alicyclobacillus</taxon>
    </lineage>
</organism>
<evidence type="ECO:0000256" key="10">
    <source>
        <dbReference type="ARBA" id="ARBA00022801"/>
    </source>
</evidence>
<dbReference type="PANTHER" id="PTHR43668">
    <property type="entry name" value="ALLANTOINASE"/>
    <property type="match status" value="1"/>
</dbReference>
<dbReference type="KEGG" id="afx:JZ786_10820"/>
<evidence type="ECO:0000256" key="8">
    <source>
        <dbReference type="ARBA" id="ARBA00012863"/>
    </source>
</evidence>
<dbReference type="InterPro" id="IPR050138">
    <property type="entry name" value="DHOase/Allantoinase_Hydrolase"/>
</dbReference>
<dbReference type="Pfam" id="PF01979">
    <property type="entry name" value="Amidohydro_1"/>
    <property type="match status" value="1"/>
</dbReference>
<comment type="similarity">
    <text evidence="6">Belongs to the metallo-dependent hydrolases superfamily. Allantoinase family.</text>
</comment>
<dbReference type="PROSITE" id="PS00483">
    <property type="entry name" value="DIHYDROOROTASE_2"/>
    <property type="match status" value="1"/>
</dbReference>
<keyword evidence="11" id="KW-0862">Zinc</keyword>
<comment type="similarity">
    <text evidence="4">Belongs to the metallo-dependent hydrolases superfamily. Hydantoinase/dihydropyrimidinase family.</text>
</comment>
<dbReference type="AlphaFoldDB" id="A0A9X7W4M0"/>
<accession>A0A9X7W4M0</accession>
<dbReference type="GO" id="GO:0006145">
    <property type="term" value="P:purine nucleobase catabolic process"/>
    <property type="evidence" value="ECO:0007669"/>
    <property type="project" value="TreeGrafter"/>
</dbReference>
<proteinExistence type="inferred from homology"/>
<comment type="similarity">
    <text evidence="5">Belongs to the metallo-dependent hydrolases superfamily. DHOase family. Class I DHOase subfamily.</text>
</comment>
<dbReference type="NCBIfam" id="TIGR03178">
    <property type="entry name" value="allantoinase"/>
    <property type="match status" value="1"/>
</dbReference>
<gene>
    <name evidence="13" type="primary">allB</name>
    <name evidence="13" type="ORF">JZ786_10820</name>
</gene>
<dbReference type="GO" id="GO:0050897">
    <property type="term" value="F:cobalt ion binding"/>
    <property type="evidence" value="ECO:0007669"/>
    <property type="project" value="InterPro"/>
</dbReference>